<feature type="coiled-coil region" evidence="2">
    <location>
        <begin position="416"/>
        <end position="450"/>
    </location>
</feature>
<feature type="compositionally biased region" description="Basic and acidic residues" evidence="3">
    <location>
        <begin position="546"/>
        <end position="561"/>
    </location>
</feature>
<comment type="caution">
    <text evidence="4">The sequence shown here is derived from an EMBL/GenBank/DDBJ whole genome shotgun (WGS) entry which is preliminary data.</text>
</comment>
<name>A0AAN8BMB8_9TELE</name>
<evidence type="ECO:0000256" key="2">
    <source>
        <dbReference type="SAM" id="Coils"/>
    </source>
</evidence>
<feature type="compositionally biased region" description="Acidic residues" evidence="3">
    <location>
        <begin position="189"/>
        <end position="207"/>
    </location>
</feature>
<dbReference type="EMBL" id="JAULUE010002058">
    <property type="protein sequence ID" value="KAK5887673.1"/>
    <property type="molecule type" value="Genomic_DNA"/>
</dbReference>
<reference evidence="4 5" key="1">
    <citation type="journal article" date="2023" name="Mol. Biol. Evol.">
        <title>Genomics of Secondarily Temperate Adaptation in the Only Non-Antarctic Icefish.</title>
        <authorList>
            <person name="Rivera-Colon A.G."/>
            <person name="Rayamajhi N."/>
            <person name="Minhas B.F."/>
            <person name="Madrigal G."/>
            <person name="Bilyk K.T."/>
            <person name="Yoon V."/>
            <person name="Hune M."/>
            <person name="Gregory S."/>
            <person name="Cheng C.H.C."/>
            <person name="Catchen J.M."/>
        </authorList>
    </citation>
    <scope>NUCLEOTIDE SEQUENCE [LARGE SCALE GENOMIC DNA]</scope>
    <source>
        <strain evidence="4">JC2023a</strain>
    </source>
</reference>
<feature type="region of interest" description="Disordered" evidence="3">
    <location>
        <begin position="485"/>
        <end position="580"/>
    </location>
</feature>
<organism evidence="4 5">
    <name type="scientific">Champsocephalus esox</name>
    <name type="common">pike icefish</name>
    <dbReference type="NCBI Taxonomy" id="159716"/>
    <lineage>
        <taxon>Eukaryota</taxon>
        <taxon>Metazoa</taxon>
        <taxon>Chordata</taxon>
        <taxon>Craniata</taxon>
        <taxon>Vertebrata</taxon>
        <taxon>Euteleostomi</taxon>
        <taxon>Actinopterygii</taxon>
        <taxon>Neopterygii</taxon>
        <taxon>Teleostei</taxon>
        <taxon>Neoteleostei</taxon>
        <taxon>Acanthomorphata</taxon>
        <taxon>Eupercaria</taxon>
        <taxon>Perciformes</taxon>
        <taxon>Notothenioidei</taxon>
        <taxon>Channichthyidae</taxon>
        <taxon>Champsocephalus</taxon>
    </lineage>
</organism>
<feature type="compositionally biased region" description="Polar residues" evidence="3">
    <location>
        <begin position="256"/>
        <end position="267"/>
    </location>
</feature>
<keyword evidence="5" id="KW-1185">Reference proteome</keyword>
<evidence type="ECO:0000256" key="1">
    <source>
        <dbReference type="ARBA" id="ARBA00023054"/>
    </source>
</evidence>
<dbReference type="PANTHER" id="PTHR32123">
    <property type="entry name" value="BICD FAMILY-LIKE CARGO ADAPTER"/>
    <property type="match status" value="1"/>
</dbReference>
<feature type="region of interest" description="Disordered" evidence="3">
    <location>
        <begin position="65"/>
        <end position="214"/>
    </location>
</feature>
<gene>
    <name evidence="4" type="ORF">CesoFtcFv8_016261</name>
</gene>
<feature type="coiled-coil region" evidence="2">
    <location>
        <begin position="309"/>
        <end position="366"/>
    </location>
</feature>
<dbReference type="InterPro" id="IPR051149">
    <property type="entry name" value="Spindly/BICDR_Dynein_Adapter"/>
</dbReference>
<dbReference type="Proteomes" id="UP001335648">
    <property type="component" value="Unassembled WGS sequence"/>
</dbReference>
<protein>
    <submittedName>
        <fullName evidence="4">Uncharacterized protein</fullName>
    </submittedName>
</protein>
<sequence length="580" mass="64776">MASQEQLRTMNHAQPFSVLNEQLRPSSNTSTRLYSSLNRMEDRQMGSLSRRNLFYRPTVVPTEPKASLIQTEPKASLIQTEPKASLIQTEPKDSLIQTEPKASLIQTEPKASLVQTEPKDSLVQTEPKDSLIQTEPKDSLIQTEPKASLIQAEPKASLIQAEPKASLIQTEPKASLIQTEPKASLTQTEPEDTEEPESTSEDGDQVTDEGTFADLLKNSVLINELSLSDFGEDEPGDEDRSASSSEEEDQPGELNSEGTGDSESVSVSLHDEGRRPFQRSYINGALPDLINGGRPLSRRRTLGHVSDTLKEVRKEVELSRRRSIKLKAQVDKLQESREGPGWSQHREKVTEEVQSILKLLRQLTESESSPPEPPRGTNRLDASLAQLQTVACKLALSHNNQFKSGNGKGSEESAILQQALRDRDDAIEKKKAMEDELLRSKTDLMLLNNQLLEAVQKRLEQSLELENWKEDVQQMLHQQLLAQQQAEAQKKPSRLGILRRSNKPPIQRPNNFPMSTPVPPTTNSKQIFVPRSAVSTAPCTPPPQRHWMDKLRRPKSSRPEPDAVEPQPEGDKGFQVVSLD</sequence>
<accession>A0AAN8BMB8</accession>
<evidence type="ECO:0000313" key="5">
    <source>
        <dbReference type="Proteomes" id="UP001335648"/>
    </source>
</evidence>
<dbReference type="PANTHER" id="PTHR32123:SF10">
    <property type="entry name" value="BICD FAMILY-LIKE CARGO ADAPTER 1-RELATED"/>
    <property type="match status" value="1"/>
</dbReference>
<dbReference type="GO" id="GO:0055107">
    <property type="term" value="P:Golgi to secretory granule transport"/>
    <property type="evidence" value="ECO:0007669"/>
    <property type="project" value="TreeGrafter"/>
</dbReference>
<dbReference type="GO" id="GO:0047496">
    <property type="term" value="P:vesicle transport along microtubule"/>
    <property type="evidence" value="ECO:0007669"/>
    <property type="project" value="TreeGrafter"/>
</dbReference>
<feature type="region of interest" description="Disordered" evidence="3">
    <location>
        <begin position="226"/>
        <end position="274"/>
    </location>
</feature>
<evidence type="ECO:0000256" key="3">
    <source>
        <dbReference type="SAM" id="MobiDB-lite"/>
    </source>
</evidence>
<proteinExistence type="predicted"/>
<keyword evidence="1 2" id="KW-0175">Coiled coil</keyword>
<feature type="region of interest" description="Disordered" evidence="3">
    <location>
        <begin position="1"/>
        <end position="31"/>
    </location>
</feature>
<evidence type="ECO:0000313" key="4">
    <source>
        <dbReference type="EMBL" id="KAK5887673.1"/>
    </source>
</evidence>
<dbReference type="AlphaFoldDB" id="A0AAN8BMB8"/>